<proteinExistence type="predicted"/>
<organism evidence="1 2">
    <name type="scientific">Candidatus Korobacter versatilis</name>
    <dbReference type="NCBI Taxonomy" id="658062"/>
    <lineage>
        <taxon>Bacteria</taxon>
        <taxon>Pseudomonadati</taxon>
        <taxon>Acidobacteriota</taxon>
        <taxon>Terriglobia</taxon>
        <taxon>Terriglobales</taxon>
        <taxon>Candidatus Korobacteraceae</taxon>
        <taxon>Candidatus Korobacter</taxon>
    </lineage>
</organism>
<dbReference type="PROSITE" id="PS51197">
    <property type="entry name" value="HTH_RRF2_2"/>
    <property type="match status" value="1"/>
</dbReference>
<dbReference type="AlphaFoldDB" id="A0A932EP75"/>
<dbReference type="PANTHER" id="PTHR33221">
    <property type="entry name" value="WINGED HELIX-TURN-HELIX TRANSCRIPTIONAL REGULATOR, RRF2 FAMILY"/>
    <property type="match status" value="1"/>
</dbReference>
<dbReference type="EMBL" id="JACPNR010000005">
    <property type="protein sequence ID" value="MBI2677969.1"/>
    <property type="molecule type" value="Genomic_DNA"/>
</dbReference>
<dbReference type="InterPro" id="IPR036390">
    <property type="entry name" value="WH_DNA-bd_sf"/>
</dbReference>
<sequence>MIDITVTVFGHSDNQCPKGGKPVLPPVLSRRVQSALSGLCCLARSEQPIHARDVASCTGIRPAEAAKILQLLAWGSFLESARGSRGGFWLSRPSSQIRVSEVVRFFDRSSDANAATPLIKALQTVTAPCCAAMEELTIEDLTRLMGFECREETLISKR</sequence>
<evidence type="ECO:0000313" key="1">
    <source>
        <dbReference type="EMBL" id="MBI2677969.1"/>
    </source>
</evidence>
<comment type="caution">
    <text evidence="1">The sequence shown here is derived from an EMBL/GenBank/DDBJ whole genome shotgun (WGS) entry which is preliminary data.</text>
</comment>
<name>A0A932EP75_9BACT</name>
<dbReference type="GO" id="GO:0005829">
    <property type="term" value="C:cytosol"/>
    <property type="evidence" value="ECO:0007669"/>
    <property type="project" value="TreeGrafter"/>
</dbReference>
<dbReference type="SUPFAM" id="SSF46785">
    <property type="entry name" value="Winged helix' DNA-binding domain"/>
    <property type="match status" value="1"/>
</dbReference>
<dbReference type="Proteomes" id="UP000779809">
    <property type="component" value="Unassembled WGS sequence"/>
</dbReference>
<reference evidence="1" key="1">
    <citation type="submission" date="2020-07" db="EMBL/GenBank/DDBJ databases">
        <title>Huge and variable diversity of episymbiotic CPR bacteria and DPANN archaea in groundwater ecosystems.</title>
        <authorList>
            <person name="He C.Y."/>
            <person name="Keren R."/>
            <person name="Whittaker M."/>
            <person name="Farag I.F."/>
            <person name="Doudna J."/>
            <person name="Cate J.H.D."/>
            <person name="Banfield J.F."/>
        </authorList>
    </citation>
    <scope>NUCLEOTIDE SEQUENCE</scope>
    <source>
        <strain evidence="1">NC_groundwater_580_Pr5_B-0.1um_64_19</strain>
    </source>
</reference>
<evidence type="ECO:0000313" key="2">
    <source>
        <dbReference type="Proteomes" id="UP000779809"/>
    </source>
</evidence>
<gene>
    <name evidence="1" type="ORF">HYX28_04235</name>
</gene>
<protein>
    <submittedName>
        <fullName evidence="1">Rrf2 family transcriptional regulator</fullName>
    </submittedName>
</protein>
<dbReference type="Gene3D" id="1.10.10.10">
    <property type="entry name" value="Winged helix-like DNA-binding domain superfamily/Winged helix DNA-binding domain"/>
    <property type="match status" value="1"/>
</dbReference>
<dbReference type="PANTHER" id="PTHR33221:SF15">
    <property type="entry name" value="HTH-TYPE TRANSCRIPTIONAL REGULATOR YWGB-RELATED"/>
    <property type="match status" value="1"/>
</dbReference>
<dbReference type="InterPro" id="IPR036388">
    <property type="entry name" value="WH-like_DNA-bd_sf"/>
</dbReference>
<dbReference type="InterPro" id="IPR000944">
    <property type="entry name" value="Tscrpt_reg_Rrf2"/>
</dbReference>
<accession>A0A932EP75</accession>
<dbReference type="GO" id="GO:0003700">
    <property type="term" value="F:DNA-binding transcription factor activity"/>
    <property type="evidence" value="ECO:0007669"/>
    <property type="project" value="TreeGrafter"/>
</dbReference>
<dbReference type="Pfam" id="PF02082">
    <property type="entry name" value="Rrf2"/>
    <property type="match status" value="1"/>
</dbReference>